<dbReference type="InterPro" id="IPR019591">
    <property type="entry name" value="Mrp/NBP35_ATP-bd"/>
</dbReference>
<dbReference type="STRING" id="447595.SAMN05660826_01968"/>
<dbReference type="InterPro" id="IPR033756">
    <property type="entry name" value="YlxH/NBP35"/>
</dbReference>
<keyword evidence="1 6" id="KW-0479">Metal-binding</keyword>
<evidence type="ECO:0000256" key="3">
    <source>
        <dbReference type="ARBA" id="ARBA00022840"/>
    </source>
</evidence>
<name>A0A1M7LMT4_9FIRM</name>
<proteinExistence type="inferred from homology"/>
<organism evidence="7 8">
    <name type="scientific">Caldanaerovirga acetigignens</name>
    <dbReference type="NCBI Taxonomy" id="447595"/>
    <lineage>
        <taxon>Bacteria</taxon>
        <taxon>Bacillati</taxon>
        <taxon>Bacillota</taxon>
        <taxon>Clostridia</taxon>
        <taxon>Thermosediminibacterales</taxon>
        <taxon>Thermosediminibacteraceae</taxon>
        <taxon>Caldanaerovirga</taxon>
    </lineage>
</organism>
<keyword evidence="2 6" id="KW-0547">Nucleotide-binding</keyword>
<dbReference type="AlphaFoldDB" id="A0A1M7LMT4"/>
<dbReference type="Proteomes" id="UP000184375">
    <property type="component" value="Unassembled WGS sequence"/>
</dbReference>
<reference evidence="8" key="1">
    <citation type="submission" date="2016-11" db="EMBL/GenBank/DDBJ databases">
        <authorList>
            <person name="Varghese N."/>
            <person name="Submissions S."/>
        </authorList>
    </citation>
    <scope>NUCLEOTIDE SEQUENCE [LARGE SCALE GENOMIC DNA]</scope>
    <source>
        <strain evidence="8">DSM 18802</strain>
    </source>
</reference>
<protein>
    <recommendedName>
        <fullName evidence="6">Iron-sulfur cluster carrier protein</fullName>
    </recommendedName>
</protein>
<dbReference type="PROSITE" id="PS01215">
    <property type="entry name" value="MRP"/>
    <property type="match status" value="1"/>
</dbReference>
<dbReference type="Gene3D" id="3.40.50.300">
    <property type="entry name" value="P-loop containing nucleotide triphosphate hydrolases"/>
    <property type="match status" value="1"/>
</dbReference>
<dbReference type="EMBL" id="FRCR01000013">
    <property type="protein sequence ID" value="SHM79544.1"/>
    <property type="molecule type" value="Genomic_DNA"/>
</dbReference>
<evidence type="ECO:0000313" key="8">
    <source>
        <dbReference type="Proteomes" id="UP000184375"/>
    </source>
</evidence>
<dbReference type="PANTHER" id="PTHR42961">
    <property type="entry name" value="IRON-SULFUR PROTEIN NUBPL"/>
    <property type="match status" value="1"/>
</dbReference>
<keyword evidence="6" id="KW-0378">Hydrolase</keyword>
<comment type="function">
    <text evidence="6">Binds and transfers iron-sulfur (Fe-S) clusters to target apoproteins. Can hydrolyze ATP.</text>
</comment>
<dbReference type="GO" id="GO:0140663">
    <property type="term" value="F:ATP-dependent FeS chaperone activity"/>
    <property type="evidence" value="ECO:0007669"/>
    <property type="project" value="InterPro"/>
</dbReference>
<dbReference type="CDD" id="cd02037">
    <property type="entry name" value="Mrp_NBP35"/>
    <property type="match status" value="1"/>
</dbReference>
<keyword evidence="8" id="KW-1185">Reference proteome</keyword>
<comment type="similarity">
    <text evidence="6">Belongs to the Mrp/NBP35 ATP-binding proteins family.</text>
</comment>
<dbReference type="HAMAP" id="MF_02040">
    <property type="entry name" value="Mrp_NBP35"/>
    <property type="match status" value="1"/>
</dbReference>
<accession>A0A1M7LMT4</accession>
<keyword evidence="5 6" id="KW-0411">Iron-sulfur</keyword>
<dbReference type="InterPro" id="IPR044304">
    <property type="entry name" value="NUBPL-like"/>
</dbReference>
<dbReference type="GO" id="GO:0046872">
    <property type="term" value="F:metal ion binding"/>
    <property type="evidence" value="ECO:0007669"/>
    <property type="project" value="UniProtKB-KW"/>
</dbReference>
<dbReference type="GO" id="GO:0016887">
    <property type="term" value="F:ATP hydrolysis activity"/>
    <property type="evidence" value="ECO:0007669"/>
    <property type="project" value="UniProtKB-UniRule"/>
</dbReference>
<dbReference type="FunFam" id="3.40.50.300:FF:001119">
    <property type="entry name" value="Iron-sulfur cluster carrier protein"/>
    <property type="match status" value="1"/>
</dbReference>
<dbReference type="SUPFAM" id="SSF52540">
    <property type="entry name" value="P-loop containing nucleoside triphosphate hydrolases"/>
    <property type="match status" value="1"/>
</dbReference>
<dbReference type="InterPro" id="IPR000808">
    <property type="entry name" value="Mrp-like_CS"/>
</dbReference>
<evidence type="ECO:0000313" key="7">
    <source>
        <dbReference type="EMBL" id="SHM79544.1"/>
    </source>
</evidence>
<dbReference type="GO" id="GO:0005524">
    <property type="term" value="F:ATP binding"/>
    <property type="evidence" value="ECO:0007669"/>
    <property type="project" value="UniProtKB-UniRule"/>
</dbReference>
<evidence type="ECO:0000256" key="2">
    <source>
        <dbReference type="ARBA" id="ARBA00022741"/>
    </source>
</evidence>
<dbReference type="InterPro" id="IPR027417">
    <property type="entry name" value="P-loop_NTPase"/>
</dbReference>
<gene>
    <name evidence="7" type="ORF">SAMN05660826_01968</name>
</gene>
<evidence type="ECO:0000256" key="4">
    <source>
        <dbReference type="ARBA" id="ARBA00023004"/>
    </source>
</evidence>
<evidence type="ECO:0000256" key="5">
    <source>
        <dbReference type="ARBA" id="ARBA00023014"/>
    </source>
</evidence>
<dbReference type="Pfam" id="PF10609">
    <property type="entry name" value="ParA"/>
    <property type="match status" value="1"/>
</dbReference>
<feature type="binding site" evidence="6">
    <location>
        <begin position="65"/>
        <end position="72"/>
    </location>
    <ligand>
        <name>ATP</name>
        <dbReference type="ChEBI" id="CHEBI:30616"/>
    </ligand>
</feature>
<dbReference type="PANTHER" id="PTHR42961:SF2">
    <property type="entry name" value="IRON-SULFUR PROTEIN NUBPL"/>
    <property type="match status" value="1"/>
</dbReference>
<sequence>MDIVGIVNYARKIKLKLGRVFIMEQNKIENTQKSREKAADTGTGIEKIPASELNRIKNVIAIMSGKGGVGKSTITGLMAVSLQRKGYKVGILDADITGPSIPRMFGVKKRPENIEFGLIPPESSTGIRIMSLNLLLDNEDDPVIWRGPLIASAVKQFWTDVIWGDLDFLLIDLPPGTGDAPLTVMQSLPVDALVIVSSPQDLVMMVVKKAIKMSRIMGVPVLGLVENYSYLVCPKCGEKIRIFGESRGKEAAEQVQIPYLGSLPIDYKLAELCDRGEIEMYDSDEIKRIEDWVKDLERLNKK</sequence>
<keyword evidence="3 6" id="KW-0067">ATP-binding</keyword>
<evidence type="ECO:0000256" key="6">
    <source>
        <dbReference type="HAMAP-Rule" id="MF_02040"/>
    </source>
</evidence>
<evidence type="ECO:0000256" key="1">
    <source>
        <dbReference type="ARBA" id="ARBA00022723"/>
    </source>
</evidence>
<comment type="subunit">
    <text evidence="6">Homodimer.</text>
</comment>
<dbReference type="GO" id="GO:0016226">
    <property type="term" value="P:iron-sulfur cluster assembly"/>
    <property type="evidence" value="ECO:0007669"/>
    <property type="project" value="InterPro"/>
</dbReference>
<dbReference type="GO" id="GO:0051539">
    <property type="term" value="F:4 iron, 4 sulfur cluster binding"/>
    <property type="evidence" value="ECO:0007669"/>
    <property type="project" value="TreeGrafter"/>
</dbReference>
<keyword evidence="4 6" id="KW-0408">Iron</keyword>